<comment type="subunit">
    <text evidence="5">Interacts with translational regulator CsrA and flagellin(s).</text>
</comment>
<dbReference type="PANTHER" id="PTHR39190:SF1">
    <property type="entry name" value="FLAGELLAR ASSEMBLY FACTOR FLIW"/>
    <property type="match status" value="1"/>
</dbReference>
<comment type="function">
    <text evidence="5">Acts as an anti-CsrA protein, binds CsrA and prevents it from repressing translation of its target genes, one of which is flagellin. Binds to flagellin and participates in the assembly of the flagellum.</text>
</comment>
<dbReference type="InterPro" id="IPR024046">
    <property type="entry name" value="Flagellar_assmbl_FliW_dom_sf"/>
</dbReference>
<dbReference type="SUPFAM" id="SSF141457">
    <property type="entry name" value="BH3618-like"/>
    <property type="match status" value="1"/>
</dbReference>
<gene>
    <name evidence="5" type="primary">fliW</name>
    <name evidence="6" type="ORF">H8S01_11540</name>
</gene>
<organism evidence="6 7">
    <name type="scientific">Lachnospira hominis</name>
    <name type="common">ex Liu et al. 2021</name>
    <dbReference type="NCBI Taxonomy" id="2763051"/>
    <lineage>
        <taxon>Bacteria</taxon>
        <taxon>Bacillati</taxon>
        <taxon>Bacillota</taxon>
        <taxon>Clostridia</taxon>
        <taxon>Lachnospirales</taxon>
        <taxon>Lachnospiraceae</taxon>
        <taxon>Lachnospira</taxon>
    </lineage>
</organism>
<evidence type="ECO:0000256" key="1">
    <source>
        <dbReference type="ARBA" id="ARBA00022490"/>
    </source>
</evidence>
<evidence type="ECO:0000256" key="5">
    <source>
        <dbReference type="HAMAP-Rule" id="MF_01185"/>
    </source>
</evidence>
<keyword evidence="6" id="KW-0966">Cell projection</keyword>
<dbReference type="Proteomes" id="UP000628463">
    <property type="component" value="Unassembled WGS sequence"/>
</dbReference>
<evidence type="ECO:0000256" key="3">
    <source>
        <dbReference type="ARBA" id="ARBA00022845"/>
    </source>
</evidence>
<dbReference type="Pfam" id="PF02623">
    <property type="entry name" value="FliW"/>
    <property type="match status" value="1"/>
</dbReference>
<accession>A0ABR7G2C6</accession>
<evidence type="ECO:0000256" key="2">
    <source>
        <dbReference type="ARBA" id="ARBA00022795"/>
    </source>
</evidence>
<keyword evidence="7" id="KW-1185">Reference proteome</keyword>
<name>A0ABR7G2C6_9FIRM</name>
<keyword evidence="6" id="KW-0969">Cilium</keyword>
<dbReference type="EMBL" id="JACOPD010000008">
    <property type="protein sequence ID" value="MBC5681584.1"/>
    <property type="molecule type" value="Genomic_DNA"/>
</dbReference>
<dbReference type="RefSeq" id="WP_021866365.1">
    <property type="nucleotide sequence ID" value="NZ_JACOPD010000008.1"/>
</dbReference>
<evidence type="ECO:0000256" key="4">
    <source>
        <dbReference type="ARBA" id="ARBA00023186"/>
    </source>
</evidence>
<evidence type="ECO:0000313" key="6">
    <source>
        <dbReference type="EMBL" id="MBC5681584.1"/>
    </source>
</evidence>
<keyword evidence="1 5" id="KW-0963">Cytoplasm</keyword>
<keyword evidence="2 5" id="KW-1005">Bacterial flagellum biogenesis</keyword>
<keyword evidence="3 5" id="KW-0810">Translation regulation</keyword>
<dbReference type="InterPro" id="IPR003775">
    <property type="entry name" value="Flagellar_assembly_factor_FliW"/>
</dbReference>
<evidence type="ECO:0000313" key="7">
    <source>
        <dbReference type="Proteomes" id="UP000628463"/>
    </source>
</evidence>
<keyword evidence="4 5" id="KW-0143">Chaperone</keyword>
<comment type="caution">
    <text evidence="6">The sequence shown here is derived from an EMBL/GenBank/DDBJ whole genome shotgun (WGS) entry which is preliminary data.</text>
</comment>
<dbReference type="Gene3D" id="2.30.290.10">
    <property type="entry name" value="BH3618-like"/>
    <property type="match status" value="1"/>
</dbReference>
<dbReference type="PANTHER" id="PTHR39190">
    <property type="entry name" value="FLAGELLAR ASSEMBLY FACTOR FLIW"/>
    <property type="match status" value="1"/>
</dbReference>
<protein>
    <recommendedName>
        <fullName evidence="5">Flagellar assembly factor FliW</fullName>
    </recommendedName>
</protein>
<comment type="similarity">
    <text evidence="5">Belongs to the FliW family.</text>
</comment>
<sequence length="155" mass="17656">MKIQTKWFGEIDTTEDKIITFEKGIIGFEDFKKFTIVVDAEKESENTIMWLQSAEEPSLALPIIKPEIVKEDYDPIVEDELIKSLGEDIENAYLAVYVTITVPSDLTKMTCNLKAPIIVNMDTMKGTQLIAGNEDYQVRFPIYDILDAKKQKDGE</sequence>
<comment type="subcellular location">
    <subcellularLocation>
        <location evidence="5">Cytoplasm</location>
    </subcellularLocation>
</comment>
<reference evidence="6 7" key="1">
    <citation type="submission" date="2020-08" db="EMBL/GenBank/DDBJ databases">
        <title>Genome public.</title>
        <authorList>
            <person name="Liu C."/>
            <person name="Sun Q."/>
        </authorList>
    </citation>
    <scope>NUCLEOTIDE SEQUENCE [LARGE SCALE GENOMIC DNA]</scope>
    <source>
        <strain evidence="6 7">NSJ-43</strain>
    </source>
</reference>
<dbReference type="HAMAP" id="MF_01185">
    <property type="entry name" value="FliW"/>
    <property type="match status" value="1"/>
</dbReference>
<keyword evidence="6" id="KW-0282">Flagellum</keyword>
<proteinExistence type="inferred from homology"/>